<protein>
    <recommendedName>
        <fullName evidence="11">Aminoacyl tRNA synthase complex-interacting multifunctional protein 2</fullName>
    </recommendedName>
</protein>
<dbReference type="InterPro" id="IPR042360">
    <property type="entry name" value="AIMP2"/>
</dbReference>
<keyword evidence="3" id="KW-0963">Cytoplasm</keyword>
<dbReference type="InterPro" id="IPR031889">
    <property type="entry name" value="AIMP2_LysRS-bd"/>
</dbReference>
<gene>
    <name evidence="9" type="ORF">NQ315_010025</name>
</gene>
<keyword evidence="4" id="KW-0648">Protein biosynthesis</keyword>
<dbReference type="InterPro" id="IPR041503">
    <property type="entry name" value="AIMP2_thioredoxin"/>
</dbReference>
<dbReference type="GO" id="GO:0006412">
    <property type="term" value="P:translation"/>
    <property type="evidence" value="ECO:0007669"/>
    <property type="project" value="UniProtKB-KW"/>
</dbReference>
<evidence type="ECO:0000313" key="10">
    <source>
        <dbReference type="Proteomes" id="UP001159042"/>
    </source>
</evidence>
<dbReference type="SUPFAM" id="SSF47616">
    <property type="entry name" value="GST C-terminal domain-like"/>
    <property type="match status" value="1"/>
</dbReference>
<accession>A0AAV8VL79</accession>
<evidence type="ECO:0000256" key="4">
    <source>
        <dbReference type="ARBA" id="ARBA00022917"/>
    </source>
</evidence>
<organism evidence="9 10">
    <name type="scientific">Exocentrus adspersus</name>
    <dbReference type="NCBI Taxonomy" id="1586481"/>
    <lineage>
        <taxon>Eukaryota</taxon>
        <taxon>Metazoa</taxon>
        <taxon>Ecdysozoa</taxon>
        <taxon>Arthropoda</taxon>
        <taxon>Hexapoda</taxon>
        <taxon>Insecta</taxon>
        <taxon>Pterygota</taxon>
        <taxon>Neoptera</taxon>
        <taxon>Endopterygota</taxon>
        <taxon>Coleoptera</taxon>
        <taxon>Polyphaga</taxon>
        <taxon>Cucujiformia</taxon>
        <taxon>Chrysomeloidea</taxon>
        <taxon>Cerambycidae</taxon>
        <taxon>Lamiinae</taxon>
        <taxon>Acanthocinini</taxon>
        <taxon>Exocentrus</taxon>
    </lineage>
</organism>
<feature type="domain" description="AIMP2 thioredoxin-like" evidence="8">
    <location>
        <begin position="130"/>
        <end position="213"/>
    </location>
</feature>
<dbReference type="GO" id="GO:0017101">
    <property type="term" value="C:aminoacyl-tRNA synthetase multienzyme complex"/>
    <property type="evidence" value="ECO:0007669"/>
    <property type="project" value="InterPro"/>
</dbReference>
<dbReference type="PANTHER" id="PTHR13438">
    <property type="entry name" value="AMINOACYL TRNA SYNTHASE COMPLEX-INTERACTING MULTIFUNCTIONAL PROTEIN"/>
    <property type="match status" value="1"/>
</dbReference>
<dbReference type="InterPro" id="IPR036282">
    <property type="entry name" value="Glutathione-S-Trfase_C_sf"/>
</dbReference>
<proteinExistence type="predicted"/>
<evidence type="ECO:0000259" key="7">
    <source>
        <dbReference type="Pfam" id="PF16780"/>
    </source>
</evidence>
<name>A0AAV8VL79_9CUCU</name>
<keyword evidence="10" id="KW-1185">Reference proteome</keyword>
<keyword evidence="6" id="KW-0175">Coiled coil</keyword>
<dbReference type="Pfam" id="PF16780">
    <property type="entry name" value="AIMP2_LysRS_bd"/>
    <property type="match status" value="1"/>
</dbReference>
<evidence type="ECO:0000256" key="2">
    <source>
        <dbReference type="ARBA" id="ARBA00004514"/>
    </source>
</evidence>
<evidence type="ECO:0000256" key="3">
    <source>
        <dbReference type="ARBA" id="ARBA00022490"/>
    </source>
</evidence>
<keyword evidence="5" id="KW-0539">Nucleus</keyword>
<dbReference type="Proteomes" id="UP001159042">
    <property type="component" value="Unassembled WGS sequence"/>
</dbReference>
<feature type="domain" description="AIMP2 lysyl-tRNA synthetase binding" evidence="7">
    <location>
        <begin position="7"/>
        <end position="36"/>
    </location>
</feature>
<reference evidence="9 10" key="1">
    <citation type="journal article" date="2023" name="Insect Mol. Biol.">
        <title>Genome sequencing provides insights into the evolution of gene families encoding plant cell wall-degrading enzymes in longhorned beetles.</title>
        <authorList>
            <person name="Shin N.R."/>
            <person name="Okamura Y."/>
            <person name="Kirsch R."/>
            <person name="Pauchet Y."/>
        </authorList>
    </citation>
    <scope>NUCLEOTIDE SEQUENCE [LARGE SCALE GENOMIC DNA]</scope>
    <source>
        <strain evidence="9">EAD_L_NR</strain>
    </source>
</reference>
<evidence type="ECO:0000256" key="1">
    <source>
        <dbReference type="ARBA" id="ARBA00004123"/>
    </source>
</evidence>
<sequence>MNGPIRMYQTRRIVQHDFHVELPKCMYPLKNVHSRNGMVDGAVDHVSTEKKKLDIFDQVKQFLKNNHKIPGMAELEAKQEEVLKQLAELKKQILSIKSDLKISSVSVAKPTANFSSATSKQQVSDNLQDQDIVINANPSNPPYSLQILQRLLQDTIALTFSNHCHSTVKSLTEEAKKLDSILVNFSPNSNTPKLNVRLIWKTIGSNTELMVSHIPILGEVNMLRYLVRSFKSSLNYDSESDCIEMDSLLDICYLLPRAKTKTERNSLLQILNKSLGKSQWLVGRNQASVADIAAYSAIKQACNTNEMSANMGKWFHRCESVFISC</sequence>
<evidence type="ECO:0000256" key="6">
    <source>
        <dbReference type="SAM" id="Coils"/>
    </source>
</evidence>
<evidence type="ECO:0008006" key="11">
    <source>
        <dbReference type="Google" id="ProtNLM"/>
    </source>
</evidence>
<dbReference type="PANTHER" id="PTHR13438:SF2">
    <property type="entry name" value="AMINOACYL TRNA SYNTHASE COMPLEX-INTERACTING MULTIFUNCTIONAL PROTEIN 2"/>
    <property type="match status" value="1"/>
</dbReference>
<dbReference type="GO" id="GO:0005634">
    <property type="term" value="C:nucleus"/>
    <property type="evidence" value="ECO:0007669"/>
    <property type="project" value="UniProtKB-SubCell"/>
</dbReference>
<dbReference type="Gene3D" id="1.20.1050.130">
    <property type="match status" value="1"/>
</dbReference>
<comment type="subcellular location">
    <subcellularLocation>
        <location evidence="2">Cytoplasm</location>
        <location evidence="2">Cytosol</location>
    </subcellularLocation>
    <subcellularLocation>
        <location evidence="1">Nucleus</location>
    </subcellularLocation>
</comment>
<evidence type="ECO:0000256" key="5">
    <source>
        <dbReference type="ARBA" id="ARBA00023242"/>
    </source>
</evidence>
<comment type="caution">
    <text evidence="9">The sequence shown here is derived from an EMBL/GenBank/DDBJ whole genome shotgun (WGS) entry which is preliminary data.</text>
</comment>
<feature type="coiled-coil region" evidence="6">
    <location>
        <begin position="72"/>
        <end position="99"/>
    </location>
</feature>
<dbReference type="Pfam" id="PF18569">
    <property type="entry name" value="Thioredoxin_16"/>
    <property type="match status" value="1"/>
</dbReference>
<dbReference type="EMBL" id="JANEYG010000069">
    <property type="protein sequence ID" value="KAJ8914561.1"/>
    <property type="molecule type" value="Genomic_DNA"/>
</dbReference>
<evidence type="ECO:0000259" key="8">
    <source>
        <dbReference type="Pfam" id="PF18569"/>
    </source>
</evidence>
<evidence type="ECO:0000313" key="9">
    <source>
        <dbReference type="EMBL" id="KAJ8914561.1"/>
    </source>
</evidence>
<dbReference type="GO" id="GO:0005829">
    <property type="term" value="C:cytosol"/>
    <property type="evidence" value="ECO:0007669"/>
    <property type="project" value="UniProtKB-SubCell"/>
</dbReference>
<dbReference type="AlphaFoldDB" id="A0AAV8VL79"/>